<feature type="compositionally biased region" description="Polar residues" evidence="1">
    <location>
        <begin position="28"/>
        <end position="46"/>
    </location>
</feature>
<sequence length="337" mass="36633">MMALGCSSPNNLQNKLDSLSLDPPPDAQNESAMTNHHSPPTRSLLSKSLAGDSLGQRSPLQSHLHYLDDLEENATDGHPEPSILATSVGKDHGGRLIPSSSNISLLSLSNNLNSAPHLTTENLPGLKGGTSGLAHVNPERVSSYTNLRSRNSITHLGQQRLQPYHKISSPIAPPMGEFNAISSPKTIPWGKNQMIAPDSPNLHPTSIGESPSRFWLNAQTPPKALANLLSRSRNQFTNSVGLGTMPLQANEKHVRPLAINIARGSDSPVLNPVQTPLEDMPMTPLYLSSDGGYFLSSNAQKSFGERKMDYFFGMSEPLSIQEEKEQFQCDSEDERMT</sequence>
<reference evidence="3" key="1">
    <citation type="submission" date="2019-03" db="EMBL/GenBank/DDBJ databases">
        <title>Snf2 controls pulcherriminic acid biosynthesis and connects pigmentation and antifungal activity of the yeast Metschnikowia pulcherrima.</title>
        <authorList>
            <person name="Gore-Lloyd D."/>
            <person name="Sumann I."/>
            <person name="Brachmann A.O."/>
            <person name="Schneeberger K."/>
            <person name="Ortiz-Merino R.A."/>
            <person name="Moreno-Beltran M."/>
            <person name="Schlaefli M."/>
            <person name="Kirner P."/>
            <person name="Santos Kron A."/>
            <person name="Wolfe K.H."/>
            <person name="Piel J."/>
            <person name="Ahrens C.H."/>
            <person name="Henk D."/>
            <person name="Freimoser F.M."/>
        </authorList>
    </citation>
    <scope>NUCLEOTIDE SEQUENCE [LARGE SCALE GENOMIC DNA]</scope>
    <source>
        <strain evidence="3">APC 1.2</strain>
    </source>
</reference>
<accession>A0A4P6XNU0</accession>
<name>A0A4P6XNU0_9ASCO</name>
<dbReference type="Proteomes" id="UP000292447">
    <property type="component" value="Chromosome IV"/>
</dbReference>
<keyword evidence="3" id="KW-1185">Reference proteome</keyword>
<organism evidence="2 3">
    <name type="scientific">Metschnikowia aff. pulcherrima</name>
    <dbReference type="NCBI Taxonomy" id="2163413"/>
    <lineage>
        <taxon>Eukaryota</taxon>
        <taxon>Fungi</taxon>
        <taxon>Dikarya</taxon>
        <taxon>Ascomycota</taxon>
        <taxon>Saccharomycotina</taxon>
        <taxon>Pichiomycetes</taxon>
        <taxon>Metschnikowiaceae</taxon>
        <taxon>Metschnikowia</taxon>
    </lineage>
</organism>
<feature type="compositionally biased region" description="Polar residues" evidence="1">
    <location>
        <begin position="7"/>
        <end position="17"/>
    </location>
</feature>
<evidence type="ECO:0000256" key="1">
    <source>
        <dbReference type="SAM" id="MobiDB-lite"/>
    </source>
</evidence>
<dbReference type="AlphaFoldDB" id="A0A4P6XNU0"/>
<evidence type="ECO:0000313" key="2">
    <source>
        <dbReference type="EMBL" id="QBM89162.1"/>
    </source>
</evidence>
<proteinExistence type="predicted"/>
<dbReference type="EMBL" id="CP034459">
    <property type="protein sequence ID" value="QBM89162.1"/>
    <property type="molecule type" value="Genomic_DNA"/>
</dbReference>
<feature type="region of interest" description="Disordered" evidence="1">
    <location>
        <begin position="72"/>
        <end position="95"/>
    </location>
</feature>
<protein>
    <submittedName>
        <fullName evidence="2">Uncharacterized protein</fullName>
    </submittedName>
</protein>
<feature type="region of interest" description="Disordered" evidence="1">
    <location>
        <begin position="1"/>
        <end position="57"/>
    </location>
</feature>
<gene>
    <name evidence="2" type="ORF">METSCH_D02250</name>
</gene>
<evidence type="ECO:0000313" key="3">
    <source>
        <dbReference type="Proteomes" id="UP000292447"/>
    </source>
</evidence>